<dbReference type="RefSeq" id="WP_256304448.1">
    <property type="nucleotide sequence ID" value="NZ_JANFYS010000026.1"/>
</dbReference>
<dbReference type="InterPro" id="IPR058240">
    <property type="entry name" value="rSAM_sf"/>
</dbReference>
<dbReference type="InterPro" id="IPR040074">
    <property type="entry name" value="BssD/PflA/YjjW"/>
</dbReference>
<evidence type="ECO:0000256" key="2">
    <source>
        <dbReference type="ARBA" id="ARBA00009777"/>
    </source>
</evidence>
<evidence type="ECO:0000256" key="8">
    <source>
        <dbReference type="ARBA" id="ARBA00023014"/>
    </source>
</evidence>
<dbReference type="InterPro" id="IPR001989">
    <property type="entry name" value="Radical_activat_CS"/>
</dbReference>
<dbReference type="PROSITE" id="PS51379">
    <property type="entry name" value="4FE4S_FER_2"/>
    <property type="match status" value="2"/>
</dbReference>
<accession>A0AAW5JTF8</accession>
<dbReference type="InterPro" id="IPR034457">
    <property type="entry name" value="Organic_radical-activating"/>
</dbReference>
<evidence type="ECO:0000256" key="3">
    <source>
        <dbReference type="ARBA" id="ARBA00022485"/>
    </source>
</evidence>
<dbReference type="InterPro" id="IPR017896">
    <property type="entry name" value="4Fe4S_Fe-S-bd"/>
</dbReference>
<keyword evidence="8" id="KW-0411">Iron-sulfur</keyword>
<evidence type="ECO:0000259" key="11">
    <source>
        <dbReference type="PROSITE" id="PS51379"/>
    </source>
</evidence>
<sequence>MTSMTEALRAVTGTVFNIQHYCIHDGPGIRTNVFVKGCPLRCLWCANPESQAGAPQLMYLADKCTGCGQCIQTCPQKAVSRRTDRPDRVHTDRTLCTACGRCVDGCPTEARSIMGHTMTAGEAFDEVAGDRLFYGTDGGLTVTGGEALAHPQFTGALTELCWQAGITTAVETCGAVPWAVMEPVLAHTDIVLYDIKHMDSARHRAYTGQGNELILANLEHISRRTDCTIIVRCPVIPPCNDRAENMHALGRFLTEKAIRCSEINLLPYHNLGEGKREQLEPGTEGFTSRTPSQEEVERLRDILRGYGFVVK</sequence>
<dbReference type="InterPro" id="IPR007197">
    <property type="entry name" value="rSAM"/>
</dbReference>
<evidence type="ECO:0000256" key="5">
    <source>
        <dbReference type="ARBA" id="ARBA00022723"/>
    </source>
</evidence>
<dbReference type="SUPFAM" id="SSF54862">
    <property type="entry name" value="4Fe-4S ferredoxins"/>
    <property type="match status" value="1"/>
</dbReference>
<dbReference type="GO" id="GO:0016491">
    <property type="term" value="F:oxidoreductase activity"/>
    <property type="evidence" value="ECO:0007669"/>
    <property type="project" value="UniProtKB-KW"/>
</dbReference>
<evidence type="ECO:0000256" key="9">
    <source>
        <dbReference type="ARBA" id="ARBA00047365"/>
    </source>
</evidence>
<evidence type="ECO:0000256" key="7">
    <source>
        <dbReference type="ARBA" id="ARBA00023004"/>
    </source>
</evidence>
<evidence type="ECO:0000259" key="12">
    <source>
        <dbReference type="PROSITE" id="PS51918"/>
    </source>
</evidence>
<dbReference type="PIRSF" id="PIRSF000371">
    <property type="entry name" value="PFL_act_enz"/>
    <property type="match status" value="1"/>
</dbReference>
<evidence type="ECO:0000313" key="13">
    <source>
        <dbReference type="EMBL" id="MCQ4771204.1"/>
    </source>
</evidence>
<comment type="similarity">
    <text evidence="2">Belongs to the organic radical-activating enzymes family.</text>
</comment>
<organism evidence="13 14">
    <name type="scientific">Intestinimonas massiliensis</name>
    <name type="common">ex Afouda et al. 2020</name>
    <dbReference type="NCBI Taxonomy" id="1673721"/>
    <lineage>
        <taxon>Bacteria</taxon>
        <taxon>Bacillati</taxon>
        <taxon>Bacillota</taxon>
        <taxon>Clostridia</taxon>
        <taxon>Eubacteriales</taxon>
        <taxon>Intestinimonas</taxon>
    </lineage>
</organism>
<keyword evidence="6" id="KW-0560">Oxidoreductase</keyword>
<comment type="cofactor">
    <cofactor evidence="1">
        <name>[4Fe-4S] cluster</name>
        <dbReference type="ChEBI" id="CHEBI:49883"/>
    </cofactor>
</comment>
<dbReference type="SUPFAM" id="SSF102114">
    <property type="entry name" value="Radical SAM enzymes"/>
    <property type="match status" value="1"/>
</dbReference>
<dbReference type="PANTHER" id="PTHR30352:SF4">
    <property type="entry name" value="PYRUVATE FORMATE-LYASE 2-ACTIVATING ENZYME"/>
    <property type="match status" value="1"/>
</dbReference>
<feature type="region of interest" description="Disordered" evidence="10">
    <location>
        <begin position="274"/>
        <end position="293"/>
    </location>
</feature>
<dbReference type="SFLD" id="SFLDG01066">
    <property type="entry name" value="organic_radical-activating_enz"/>
    <property type="match status" value="1"/>
</dbReference>
<dbReference type="GO" id="GO:0046872">
    <property type="term" value="F:metal ion binding"/>
    <property type="evidence" value="ECO:0007669"/>
    <property type="project" value="UniProtKB-KW"/>
</dbReference>
<evidence type="ECO:0000313" key="14">
    <source>
        <dbReference type="Proteomes" id="UP001204562"/>
    </source>
</evidence>
<comment type="caution">
    <text evidence="13">The sequence shown here is derived from an EMBL/GenBank/DDBJ whole genome shotgun (WGS) entry which is preliminary data.</text>
</comment>
<dbReference type="Pfam" id="PF00037">
    <property type="entry name" value="Fer4"/>
    <property type="match status" value="2"/>
</dbReference>
<keyword evidence="4" id="KW-0949">S-adenosyl-L-methionine</keyword>
<dbReference type="GO" id="GO:0051539">
    <property type="term" value="F:4 iron, 4 sulfur cluster binding"/>
    <property type="evidence" value="ECO:0007669"/>
    <property type="project" value="UniProtKB-KW"/>
</dbReference>
<dbReference type="PROSITE" id="PS00198">
    <property type="entry name" value="4FE4S_FER_1"/>
    <property type="match status" value="2"/>
</dbReference>
<dbReference type="PROSITE" id="PS51918">
    <property type="entry name" value="RADICAL_SAM"/>
    <property type="match status" value="1"/>
</dbReference>
<dbReference type="SFLD" id="SFLDG01118">
    <property type="entry name" value="activating_enzymes__group_2"/>
    <property type="match status" value="1"/>
</dbReference>
<comment type="catalytic activity">
    <reaction evidence="9">
        <text>glycyl-[protein] + reduced [flavodoxin] + S-adenosyl-L-methionine = glycin-2-yl radical-[protein] + semiquinone [flavodoxin] + 5'-deoxyadenosine + L-methionine + H(+)</text>
        <dbReference type="Rhea" id="RHEA:61976"/>
        <dbReference type="Rhea" id="RHEA-COMP:10622"/>
        <dbReference type="Rhea" id="RHEA-COMP:14480"/>
        <dbReference type="Rhea" id="RHEA-COMP:15993"/>
        <dbReference type="Rhea" id="RHEA-COMP:15994"/>
        <dbReference type="ChEBI" id="CHEBI:15378"/>
        <dbReference type="ChEBI" id="CHEBI:17319"/>
        <dbReference type="ChEBI" id="CHEBI:29947"/>
        <dbReference type="ChEBI" id="CHEBI:32722"/>
        <dbReference type="ChEBI" id="CHEBI:57618"/>
        <dbReference type="ChEBI" id="CHEBI:57844"/>
        <dbReference type="ChEBI" id="CHEBI:59789"/>
        <dbReference type="ChEBI" id="CHEBI:140311"/>
    </reaction>
</comment>
<keyword evidence="5" id="KW-0479">Metal-binding</keyword>
<feature type="domain" description="4Fe-4S ferredoxin-type" evidence="11">
    <location>
        <begin position="87"/>
        <end position="116"/>
    </location>
</feature>
<dbReference type="EMBL" id="JANFYS010000026">
    <property type="protein sequence ID" value="MCQ4771204.1"/>
    <property type="molecule type" value="Genomic_DNA"/>
</dbReference>
<feature type="domain" description="Radical SAM core" evidence="12">
    <location>
        <begin position="24"/>
        <end position="309"/>
    </location>
</feature>
<evidence type="ECO:0000256" key="10">
    <source>
        <dbReference type="SAM" id="MobiDB-lite"/>
    </source>
</evidence>
<dbReference type="PROSITE" id="PS01087">
    <property type="entry name" value="RADICAL_ACTIVATING"/>
    <property type="match status" value="1"/>
</dbReference>
<evidence type="ECO:0000256" key="1">
    <source>
        <dbReference type="ARBA" id="ARBA00001966"/>
    </source>
</evidence>
<protein>
    <submittedName>
        <fullName evidence="13">Glycyl-radical enzyme activating protein</fullName>
    </submittedName>
</protein>
<gene>
    <name evidence="13" type="ORF">NE579_12125</name>
</gene>
<dbReference type="InterPro" id="IPR012839">
    <property type="entry name" value="Organic_radical_activase"/>
</dbReference>
<keyword evidence="7" id="KW-0408">Iron</keyword>
<keyword evidence="3" id="KW-0004">4Fe-4S</keyword>
<reference evidence="13" key="1">
    <citation type="submission" date="2022-06" db="EMBL/GenBank/DDBJ databases">
        <title>Isolation of gut microbiota from human fecal samples.</title>
        <authorList>
            <person name="Pamer E.G."/>
            <person name="Barat B."/>
            <person name="Waligurski E."/>
            <person name="Medina S."/>
            <person name="Paddock L."/>
            <person name="Mostad J."/>
        </authorList>
    </citation>
    <scope>NUCLEOTIDE SEQUENCE</scope>
    <source>
        <strain evidence="13">DFI.9.91</strain>
    </source>
</reference>
<dbReference type="Proteomes" id="UP001204562">
    <property type="component" value="Unassembled WGS sequence"/>
</dbReference>
<proteinExistence type="inferred from homology"/>
<dbReference type="AlphaFoldDB" id="A0AAW5JTF8"/>
<name>A0AAW5JTF8_9FIRM</name>
<evidence type="ECO:0000256" key="6">
    <source>
        <dbReference type="ARBA" id="ARBA00023002"/>
    </source>
</evidence>
<dbReference type="InterPro" id="IPR013785">
    <property type="entry name" value="Aldolase_TIM"/>
</dbReference>
<dbReference type="InterPro" id="IPR017900">
    <property type="entry name" value="4Fe4S_Fe_S_CS"/>
</dbReference>
<dbReference type="SFLD" id="SFLDS00029">
    <property type="entry name" value="Radical_SAM"/>
    <property type="match status" value="1"/>
</dbReference>
<evidence type="ECO:0000256" key="4">
    <source>
        <dbReference type="ARBA" id="ARBA00022691"/>
    </source>
</evidence>
<feature type="domain" description="4Fe-4S ferredoxin-type" evidence="11">
    <location>
        <begin position="55"/>
        <end position="84"/>
    </location>
</feature>
<dbReference type="Gene3D" id="3.30.70.20">
    <property type="match status" value="1"/>
</dbReference>
<dbReference type="NCBIfam" id="TIGR02494">
    <property type="entry name" value="PFLE_PFLC"/>
    <property type="match status" value="1"/>
</dbReference>
<dbReference type="Gene3D" id="3.20.20.70">
    <property type="entry name" value="Aldolase class I"/>
    <property type="match status" value="1"/>
</dbReference>
<dbReference type="PANTHER" id="PTHR30352">
    <property type="entry name" value="PYRUVATE FORMATE-LYASE-ACTIVATING ENZYME"/>
    <property type="match status" value="1"/>
</dbReference>
<dbReference type="Pfam" id="PF04055">
    <property type="entry name" value="Radical_SAM"/>
    <property type="match status" value="1"/>
</dbReference>